<dbReference type="CDD" id="cd12148">
    <property type="entry name" value="fungal_TF_MHR"/>
    <property type="match status" value="1"/>
</dbReference>
<proteinExistence type="predicted"/>
<sequence length="658" mass="73730">MGDLTVSNVVEPTPSASGSSNQSNHSSPEAHVHLSPSSQSLEEAEDEDDEDLSHIEISSRLESLSLTISGLFFGSSSSFALTRDAHGAKQEITGQDDFEVLRHKKRDYFWRTPPWEQEITSTDKLSFSFPENSLLVSLISLYFHHVNIHLPVLHEPTFRKNVVEGLHYRNSHFGAVVLAVCAIGARYSDDPQVFSVPGHPPSAGWKWFEQIHPIRRSMFETPCLYELQWHCLMANYVYGTSNGVHRLGANWGRRAVEMGAHRRMPSRHKLTVEDEQRKRAFWVLIVTDRLVSNFFGRPSAMRDEDFDLELPVECDDEYWENEDPEKAFQQPPGKPSAVSSFIATIKLCEILAMVLRAMYPLKKSQLVVGILADSWEQKMVAELDSTLNDWKGKLPEHLHWDPDMEDPLFFCQSAAIHVFYYGVQIQTHRRFVQKSSQSSSFASLAICSNAARSCIRIIDAISRRGSLTVPYVVGFGYTSGILLLTNIWGSKRAGLKLDVRQASREMEKLIRILHSTEGRDILSELTRGIEDASYPNANNGAASSPHPPDDVIQAEVNRPSPFAGGGGQSVIQHSQVSDSQPQTFLQPASASLPTAASPMPFQEATDGANVGAFFEMDLWNELQNSGMQFEFEDWNSYAKNVSSMDLDAFMVDNPGVFR</sequence>
<dbReference type="SMART" id="SM00906">
    <property type="entry name" value="Fungal_trans"/>
    <property type="match status" value="1"/>
</dbReference>
<keyword evidence="5" id="KW-1185">Reference proteome</keyword>
<evidence type="ECO:0000259" key="3">
    <source>
        <dbReference type="SMART" id="SM00906"/>
    </source>
</evidence>
<dbReference type="EMBL" id="JBBXMP010000166">
    <property type="protein sequence ID" value="KAL0060683.1"/>
    <property type="molecule type" value="Genomic_DNA"/>
</dbReference>
<organism evidence="4 5">
    <name type="scientific">Marasmius tenuissimus</name>
    <dbReference type="NCBI Taxonomy" id="585030"/>
    <lineage>
        <taxon>Eukaryota</taxon>
        <taxon>Fungi</taxon>
        <taxon>Dikarya</taxon>
        <taxon>Basidiomycota</taxon>
        <taxon>Agaricomycotina</taxon>
        <taxon>Agaricomycetes</taxon>
        <taxon>Agaricomycetidae</taxon>
        <taxon>Agaricales</taxon>
        <taxon>Marasmiineae</taxon>
        <taxon>Marasmiaceae</taxon>
        <taxon>Marasmius</taxon>
    </lineage>
</organism>
<feature type="compositionally biased region" description="Low complexity" evidence="2">
    <location>
        <begin position="15"/>
        <end position="27"/>
    </location>
</feature>
<evidence type="ECO:0000256" key="1">
    <source>
        <dbReference type="ARBA" id="ARBA00023242"/>
    </source>
</evidence>
<feature type="compositionally biased region" description="Polar residues" evidence="2">
    <location>
        <begin position="569"/>
        <end position="584"/>
    </location>
</feature>
<feature type="compositionally biased region" description="Acidic residues" evidence="2">
    <location>
        <begin position="42"/>
        <end position="51"/>
    </location>
</feature>
<feature type="region of interest" description="Disordered" evidence="2">
    <location>
        <begin position="533"/>
        <end position="584"/>
    </location>
</feature>
<name>A0ABR2ZH55_9AGAR</name>
<accession>A0ABR2ZH55</accession>
<comment type="caution">
    <text evidence="4">The sequence shown here is derived from an EMBL/GenBank/DDBJ whole genome shotgun (WGS) entry which is preliminary data.</text>
</comment>
<dbReference type="PANTHER" id="PTHR46910">
    <property type="entry name" value="TRANSCRIPTION FACTOR PDR1"/>
    <property type="match status" value="1"/>
</dbReference>
<reference evidence="4 5" key="1">
    <citation type="submission" date="2024-05" db="EMBL/GenBank/DDBJ databases">
        <title>A draft genome resource for the thread blight pathogen Marasmius tenuissimus strain MS-2.</title>
        <authorList>
            <person name="Yulfo-Soto G.E."/>
            <person name="Baruah I.K."/>
            <person name="Amoako-Attah I."/>
            <person name="Bukari Y."/>
            <person name="Meinhardt L.W."/>
            <person name="Bailey B.A."/>
            <person name="Cohen S.P."/>
        </authorList>
    </citation>
    <scope>NUCLEOTIDE SEQUENCE [LARGE SCALE GENOMIC DNA]</scope>
    <source>
        <strain evidence="4 5">MS-2</strain>
    </source>
</reference>
<keyword evidence="1" id="KW-0539">Nucleus</keyword>
<protein>
    <submittedName>
        <fullName evidence="4">Gypsy retrotransposon integrase-like protein 1</fullName>
    </submittedName>
</protein>
<feature type="compositionally biased region" description="Polar residues" evidence="2">
    <location>
        <begin position="1"/>
        <end position="10"/>
    </location>
</feature>
<evidence type="ECO:0000313" key="5">
    <source>
        <dbReference type="Proteomes" id="UP001437256"/>
    </source>
</evidence>
<feature type="region of interest" description="Disordered" evidence="2">
    <location>
        <begin position="1"/>
        <end position="52"/>
    </location>
</feature>
<dbReference type="Pfam" id="PF04082">
    <property type="entry name" value="Fungal_trans"/>
    <property type="match status" value="1"/>
</dbReference>
<dbReference type="InterPro" id="IPR050987">
    <property type="entry name" value="AtrR-like"/>
</dbReference>
<gene>
    <name evidence="4" type="primary">GIN1_39</name>
    <name evidence="4" type="ORF">AAF712_012560</name>
</gene>
<feature type="domain" description="Xylanolytic transcriptional activator regulatory" evidence="3">
    <location>
        <begin position="244"/>
        <end position="317"/>
    </location>
</feature>
<dbReference type="Proteomes" id="UP001437256">
    <property type="component" value="Unassembled WGS sequence"/>
</dbReference>
<dbReference type="PANTHER" id="PTHR46910:SF38">
    <property type="entry name" value="ZN(2)-C6 FUNGAL-TYPE DOMAIN-CONTAINING PROTEIN"/>
    <property type="match status" value="1"/>
</dbReference>
<evidence type="ECO:0000313" key="4">
    <source>
        <dbReference type="EMBL" id="KAL0060683.1"/>
    </source>
</evidence>
<evidence type="ECO:0000256" key="2">
    <source>
        <dbReference type="SAM" id="MobiDB-lite"/>
    </source>
</evidence>
<dbReference type="InterPro" id="IPR007219">
    <property type="entry name" value="XnlR_reg_dom"/>
</dbReference>